<evidence type="ECO:0000313" key="1">
    <source>
        <dbReference type="EMBL" id="QHT75869.1"/>
    </source>
</evidence>
<accession>A0A6C0H5X4</accession>
<protein>
    <recommendedName>
        <fullName evidence="2">Nucleotide-diphospho-sugar transferase domain-containing protein</fullName>
    </recommendedName>
</protein>
<dbReference type="EMBL" id="MN739883">
    <property type="protein sequence ID" value="QHT75869.1"/>
    <property type="molecule type" value="Genomic_DNA"/>
</dbReference>
<reference evidence="1" key="1">
    <citation type="journal article" date="2020" name="Nature">
        <title>Giant virus diversity and host interactions through global metagenomics.</title>
        <authorList>
            <person name="Schulz F."/>
            <person name="Roux S."/>
            <person name="Paez-Espino D."/>
            <person name="Jungbluth S."/>
            <person name="Walsh D.A."/>
            <person name="Denef V.J."/>
            <person name="McMahon K.D."/>
            <person name="Konstantinidis K.T."/>
            <person name="Eloe-Fadrosh E.A."/>
            <person name="Kyrpides N.C."/>
            <person name="Woyke T."/>
        </authorList>
    </citation>
    <scope>NUCLEOTIDE SEQUENCE</scope>
    <source>
        <strain evidence="1">GVMAG-M-3300023179-71</strain>
    </source>
</reference>
<sequence>MNVIFFMKSYLQKNIIEYFPSNDTTFWIPIYDTNESRIIQDFILFYFENRNFNFIQIDNYQSVSSSIAHTLLQIHKEMNNNPFFIYNSDVILNPICYDLNSNYIHTNINASFNNYLGICFINDSVIFWDKLNKLYKENKLNPNLNELMVLKEMSINYIVSNNFLKHEFDNDILFFENEKENEEYVYENKNDLVKYSIYFCKKKLI</sequence>
<name>A0A6C0H5X4_9ZZZZ</name>
<evidence type="ECO:0008006" key="2">
    <source>
        <dbReference type="Google" id="ProtNLM"/>
    </source>
</evidence>
<proteinExistence type="predicted"/>
<dbReference type="AlphaFoldDB" id="A0A6C0H5X4"/>
<organism evidence="1">
    <name type="scientific">viral metagenome</name>
    <dbReference type="NCBI Taxonomy" id="1070528"/>
    <lineage>
        <taxon>unclassified sequences</taxon>
        <taxon>metagenomes</taxon>
        <taxon>organismal metagenomes</taxon>
    </lineage>
</organism>